<evidence type="ECO:0000313" key="2">
    <source>
        <dbReference type="Proteomes" id="UP000270924"/>
    </source>
</evidence>
<dbReference type="AlphaFoldDB" id="A0A3P7G479"/>
<accession>A0A3P7G479</accession>
<proteinExistence type="predicted"/>
<name>A0A3P7G479_WUCBA</name>
<dbReference type="Proteomes" id="UP000270924">
    <property type="component" value="Unassembled WGS sequence"/>
</dbReference>
<protein>
    <submittedName>
        <fullName evidence="1">Uncharacterized protein</fullName>
    </submittedName>
</protein>
<dbReference type="InParanoid" id="A0A3P7G479"/>
<dbReference type="EMBL" id="UYWW01010224">
    <property type="protein sequence ID" value="VDM17558.1"/>
    <property type="molecule type" value="Genomic_DNA"/>
</dbReference>
<dbReference type="OrthoDB" id="6047381at2759"/>
<evidence type="ECO:0000313" key="1">
    <source>
        <dbReference type="EMBL" id="VDM17558.1"/>
    </source>
</evidence>
<sequence>MLHYNELFNYLLLWWIAYNEEKNVPQVKTSKMETARVTQSRSNLFSTSYEDWEKHVRSILAAIKIDSPSILETARGVELCLADDSSEALGCHGLINCSEGLIRTNKRFPVDQLPASSFPDLQTSSSP</sequence>
<feature type="non-terminal residue" evidence="1">
    <location>
        <position position="127"/>
    </location>
</feature>
<gene>
    <name evidence="1" type="ORF">WBA_LOCUS9787</name>
</gene>
<reference evidence="1 2" key="1">
    <citation type="submission" date="2018-11" db="EMBL/GenBank/DDBJ databases">
        <authorList>
            <consortium name="Pathogen Informatics"/>
        </authorList>
    </citation>
    <scope>NUCLEOTIDE SEQUENCE [LARGE SCALE GENOMIC DNA]</scope>
</reference>
<keyword evidence="2" id="KW-1185">Reference proteome</keyword>
<organism evidence="1 2">
    <name type="scientific">Wuchereria bancrofti</name>
    <dbReference type="NCBI Taxonomy" id="6293"/>
    <lineage>
        <taxon>Eukaryota</taxon>
        <taxon>Metazoa</taxon>
        <taxon>Ecdysozoa</taxon>
        <taxon>Nematoda</taxon>
        <taxon>Chromadorea</taxon>
        <taxon>Rhabditida</taxon>
        <taxon>Spirurina</taxon>
        <taxon>Spiruromorpha</taxon>
        <taxon>Filarioidea</taxon>
        <taxon>Onchocercidae</taxon>
        <taxon>Wuchereria</taxon>
    </lineage>
</organism>